<protein>
    <submittedName>
        <fullName evidence="2">Uncharacterized protein</fullName>
    </submittedName>
</protein>
<feature type="region of interest" description="Disordered" evidence="1">
    <location>
        <begin position="585"/>
        <end position="614"/>
    </location>
</feature>
<accession>A0A077ZQY5</accession>
<proteinExistence type="predicted"/>
<dbReference type="AlphaFoldDB" id="A0A077ZQY5"/>
<dbReference type="EMBL" id="CCKQ01001208">
    <property type="protein sequence ID" value="CDW72313.1"/>
    <property type="molecule type" value="Genomic_DNA"/>
</dbReference>
<sequence>MGTCSSKKEKIIIQPANKKSIFDGFCMGSKQQHRKYPYQKDSTNDESADDVAAIGSKAAQIQNTQNDRLPIHLTFNYQIIETTKFQTQHFHNSPSLEQNTFQINKQSSLKKTHAQIILSKYEYYSDINPHDPNAHIQLMIIERDKRQHHQILLQLLSFLNLQEIIKIGRLNRKLYIVSGDISLLRNYTRQQSQFTKAQNKNSEMITNKIRSSLEYQRMLIDQQLYDSQNKNYIYSVTDQNPHNITNNVGNPQQLNSSEPAAQNQYSQYDIILDKNCQKVELQNQIFIINNSSQSGSKSSANKNQRMNQNSNLLIQDFEEYQYEEGDFDNVFMRVKKLEFEAQKSPQSKNSSKILIRTDNDQIFKRHQTQDPERIEGSIGSNYIHKVRNLIMSKQSQESINQVHNYGHAYFNRIKLEKIKNDLGYNGQTMRGPGSSRFGSHALQSVVNSSQLMDDGGASHRTPSFIHKMRDSSARMMMSNILMSNRNSNIIFESQDSDLIYGGGGGVLGTTAQFQTGSQPVIHQIDSASQFKKNNGSNSSKNQTSKPSGFNMVTGKEFVNIKLGHNTVLLLQTPDGTTATIMPIQQDSAQQNQSETQDLEIPTSEIHLGQETVDT</sequence>
<organism evidence="2 3">
    <name type="scientific">Stylonychia lemnae</name>
    <name type="common">Ciliate</name>
    <dbReference type="NCBI Taxonomy" id="5949"/>
    <lineage>
        <taxon>Eukaryota</taxon>
        <taxon>Sar</taxon>
        <taxon>Alveolata</taxon>
        <taxon>Ciliophora</taxon>
        <taxon>Intramacronucleata</taxon>
        <taxon>Spirotrichea</taxon>
        <taxon>Stichotrichia</taxon>
        <taxon>Sporadotrichida</taxon>
        <taxon>Oxytrichidae</taxon>
        <taxon>Stylonychinae</taxon>
        <taxon>Stylonychia</taxon>
    </lineage>
</organism>
<feature type="compositionally biased region" description="Polar residues" evidence="1">
    <location>
        <begin position="585"/>
        <end position="595"/>
    </location>
</feature>
<evidence type="ECO:0000256" key="1">
    <source>
        <dbReference type="SAM" id="MobiDB-lite"/>
    </source>
</evidence>
<evidence type="ECO:0000313" key="3">
    <source>
        <dbReference type="Proteomes" id="UP000039865"/>
    </source>
</evidence>
<dbReference type="OrthoDB" id="10689176at2759"/>
<reference evidence="2 3" key="1">
    <citation type="submission" date="2014-06" db="EMBL/GenBank/DDBJ databases">
        <authorList>
            <person name="Swart Estienne"/>
        </authorList>
    </citation>
    <scope>NUCLEOTIDE SEQUENCE [LARGE SCALE GENOMIC DNA]</scope>
    <source>
        <strain evidence="2 3">130c</strain>
    </source>
</reference>
<gene>
    <name evidence="2" type="primary">Contig9691.g10360</name>
    <name evidence="2" type="ORF">STYLEM_1272</name>
</gene>
<keyword evidence="3" id="KW-1185">Reference proteome</keyword>
<dbReference type="Proteomes" id="UP000039865">
    <property type="component" value="Unassembled WGS sequence"/>
</dbReference>
<feature type="compositionally biased region" description="Low complexity" evidence="1">
    <location>
        <begin position="531"/>
        <end position="545"/>
    </location>
</feature>
<feature type="region of interest" description="Disordered" evidence="1">
    <location>
        <begin position="530"/>
        <end position="550"/>
    </location>
</feature>
<evidence type="ECO:0000313" key="2">
    <source>
        <dbReference type="EMBL" id="CDW72313.1"/>
    </source>
</evidence>
<dbReference type="InParanoid" id="A0A077ZQY5"/>
<name>A0A077ZQY5_STYLE</name>